<dbReference type="STRING" id="1081104.A0A167NJS4"/>
<dbReference type="Pfam" id="PF02668">
    <property type="entry name" value="TauD"/>
    <property type="match status" value="1"/>
</dbReference>
<dbReference type="EMBL" id="AZHB01000024">
    <property type="protein sequence ID" value="OAA55624.1"/>
    <property type="molecule type" value="Genomic_DNA"/>
</dbReference>
<evidence type="ECO:0000313" key="3">
    <source>
        <dbReference type="EMBL" id="OAA55624.1"/>
    </source>
</evidence>
<evidence type="ECO:0000256" key="1">
    <source>
        <dbReference type="ARBA" id="ARBA00023002"/>
    </source>
</evidence>
<dbReference type="GO" id="GO:0051213">
    <property type="term" value="F:dioxygenase activity"/>
    <property type="evidence" value="ECO:0007669"/>
    <property type="project" value="UniProtKB-KW"/>
</dbReference>
<evidence type="ECO:0000259" key="2">
    <source>
        <dbReference type="Pfam" id="PF02668"/>
    </source>
</evidence>
<keyword evidence="4" id="KW-1185">Reference proteome</keyword>
<organism evidence="3 4">
    <name type="scientific">Cordyceps fumosorosea (strain ARSEF 2679)</name>
    <name type="common">Isaria fumosorosea</name>
    <dbReference type="NCBI Taxonomy" id="1081104"/>
    <lineage>
        <taxon>Eukaryota</taxon>
        <taxon>Fungi</taxon>
        <taxon>Dikarya</taxon>
        <taxon>Ascomycota</taxon>
        <taxon>Pezizomycotina</taxon>
        <taxon>Sordariomycetes</taxon>
        <taxon>Hypocreomycetidae</taxon>
        <taxon>Hypocreales</taxon>
        <taxon>Cordycipitaceae</taxon>
        <taxon>Cordyceps</taxon>
    </lineage>
</organism>
<keyword evidence="1" id="KW-0560">Oxidoreductase</keyword>
<evidence type="ECO:0000313" key="4">
    <source>
        <dbReference type="Proteomes" id="UP000076744"/>
    </source>
</evidence>
<sequence>MESLATTLLRPGRIICRSHITPHLRLPVLRPPAPRPLHSATGPLPSLTLPTLLAPHLSCSQQAEHVAQVAAHLEADGILKITLRFPDAASAYLAALVRSLHAHHGHRLPVAHSATRGWFWDVQPDPQTVGGGGGGLARSETMEAFPWHTDCSYEHPPPRFFALHVLRADRRGGGALSVMSAARLLRGLDDATRGALARPDFRIAVPPEFAKDPALTSIRGSLISSSSSSEDPGPPLIRFREDIVTPLGDEAAEALARLREALRREAEAAAMRLSAEELPAGSVLVMDNRRWLHARNAVADPERHLRRVRWDAVPFLGNESLERDAARADTGEKKGVA</sequence>
<accession>A0A167NJS4</accession>
<dbReference type="Gene3D" id="3.60.130.10">
    <property type="entry name" value="Clavaminate synthase-like"/>
    <property type="match status" value="1"/>
</dbReference>
<dbReference type="Proteomes" id="UP000076744">
    <property type="component" value="Unassembled WGS sequence"/>
</dbReference>
<comment type="caution">
    <text evidence="3">The sequence shown here is derived from an EMBL/GenBank/DDBJ whole genome shotgun (WGS) entry which is preliminary data.</text>
</comment>
<feature type="domain" description="TauD/TfdA-like" evidence="2">
    <location>
        <begin position="134"/>
        <end position="308"/>
    </location>
</feature>
<gene>
    <name evidence="3" type="ORF">ISF_07729</name>
</gene>
<dbReference type="InterPro" id="IPR042098">
    <property type="entry name" value="TauD-like_sf"/>
</dbReference>
<dbReference type="AlphaFoldDB" id="A0A167NJS4"/>
<dbReference type="InterPro" id="IPR003819">
    <property type="entry name" value="TauD/TfdA-like"/>
</dbReference>
<dbReference type="OrthoDB" id="2960375at2759"/>
<keyword evidence="3" id="KW-0223">Dioxygenase</keyword>
<name>A0A167NJS4_CORFA</name>
<proteinExistence type="predicted"/>
<dbReference type="GeneID" id="30024021"/>
<dbReference type="RefSeq" id="XP_018701348.1">
    <property type="nucleotide sequence ID" value="XM_018851332.1"/>
</dbReference>
<dbReference type="SUPFAM" id="SSF51197">
    <property type="entry name" value="Clavaminate synthase-like"/>
    <property type="match status" value="1"/>
</dbReference>
<reference evidence="3 4" key="1">
    <citation type="journal article" date="2016" name="Genome Biol. Evol.">
        <title>Divergent and convergent evolution of fungal pathogenicity.</title>
        <authorList>
            <person name="Shang Y."/>
            <person name="Xiao G."/>
            <person name="Zheng P."/>
            <person name="Cen K."/>
            <person name="Zhan S."/>
            <person name="Wang C."/>
        </authorList>
    </citation>
    <scope>NUCLEOTIDE SEQUENCE [LARGE SCALE GENOMIC DNA]</scope>
    <source>
        <strain evidence="3 4">ARSEF 2679</strain>
    </source>
</reference>
<protein>
    <submittedName>
        <fullName evidence="3">Taurine catabolism dioxygenase TauD/TfdA</fullName>
    </submittedName>
</protein>